<evidence type="ECO:0000256" key="1">
    <source>
        <dbReference type="ARBA" id="ARBA00007409"/>
    </source>
</evidence>
<dbReference type="SFLD" id="SFLDS00019">
    <property type="entry name" value="Glutathione_Transferase_(cytos"/>
    <property type="match status" value="1"/>
</dbReference>
<name>A0A0G2F324_PHACM</name>
<keyword evidence="5" id="KW-1185">Reference proteome</keyword>
<accession>A0A0G2F324</accession>
<reference evidence="4 5" key="2">
    <citation type="submission" date="2015-05" db="EMBL/GenBank/DDBJ databases">
        <authorList>
            <person name="Morales-Cruz A."/>
            <person name="Amrine K.C."/>
            <person name="Cantu D."/>
        </authorList>
    </citation>
    <scope>NUCLEOTIDE SEQUENCE [LARGE SCALE GENOMIC DNA]</scope>
    <source>
        <strain evidence="4">UCRPC4</strain>
    </source>
</reference>
<dbReference type="SUPFAM" id="SSF52833">
    <property type="entry name" value="Thioredoxin-like"/>
    <property type="match status" value="1"/>
</dbReference>
<dbReference type="InterPro" id="IPR036249">
    <property type="entry name" value="Thioredoxin-like_sf"/>
</dbReference>
<evidence type="ECO:0000259" key="2">
    <source>
        <dbReference type="PROSITE" id="PS50404"/>
    </source>
</evidence>
<dbReference type="Pfam" id="PF13409">
    <property type="entry name" value="GST_N_2"/>
    <property type="match status" value="1"/>
</dbReference>
<keyword evidence="4" id="KW-0808">Transferase</keyword>
<dbReference type="Pfam" id="PF14497">
    <property type="entry name" value="GST_C_3"/>
    <property type="match status" value="1"/>
</dbReference>
<dbReference type="CDD" id="cd03046">
    <property type="entry name" value="GST_N_GTT1_like"/>
    <property type="match status" value="1"/>
</dbReference>
<dbReference type="Gene3D" id="3.40.30.10">
    <property type="entry name" value="Glutaredoxin"/>
    <property type="match status" value="1"/>
</dbReference>
<dbReference type="PANTHER" id="PTHR44051:SF9">
    <property type="entry name" value="GLUTATHIONE S-TRANSFERASE 1"/>
    <property type="match status" value="1"/>
</dbReference>
<dbReference type="SFLD" id="SFLDG00358">
    <property type="entry name" value="Main_(cytGST)"/>
    <property type="match status" value="1"/>
</dbReference>
<gene>
    <name evidence="4" type="ORF">UCRPC4_g00485</name>
</gene>
<dbReference type="GO" id="GO:0016740">
    <property type="term" value="F:transferase activity"/>
    <property type="evidence" value="ECO:0007669"/>
    <property type="project" value="UniProtKB-KW"/>
</dbReference>
<reference evidence="4 5" key="1">
    <citation type="submission" date="2015-05" db="EMBL/GenBank/DDBJ databases">
        <title>Distinctive expansion of gene families associated with plant cell wall degradation and secondary metabolism in the genomes of grapevine trunk pathogens.</title>
        <authorList>
            <person name="Lawrence D.P."/>
            <person name="Travadon R."/>
            <person name="Rolshausen P.E."/>
            <person name="Baumgartner K."/>
        </authorList>
    </citation>
    <scope>NUCLEOTIDE SEQUENCE [LARGE SCALE GENOMIC DNA]</scope>
    <source>
        <strain evidence="4">UCRPC4</strain>
    </source>
</reference>
<evidence type="ECO:0000313" key="5">
    <source>
        <dbReference type="Proteomes" id="UP000053317"/>
    </source>
</evidence>
<comment type="similarity">
    <text evidence="1">Belongs to the GST superfamily.</text>
</comment>
<dbReference type="InterPro" id="IPR036282">
    <property type="entry name" value="Glutathione-S-Trfase_C_sf"/>
</dbReference>
<dbReference type="AlphaFoldDB" id="A0A0G2F324"/>
<evidence type="ECO:0000259" key="3">
    <source>
        <dbReference type="PROSITE" id="PS50405"/>
    </source>
</evidence>
<feature type="domain" description="GST N-terminal" evidence="2">
    <location>
        <begin position="12"/>
        <end position="99"/>
    </location>
</feature>
<feature type="domain" description="GST C-terminal" evidence="3">
    <location>
        <begin position="115"/>
        <end position="254"/>
    </location>
</feature>
<organism evidence="4 5">
    <name type="scientific">Phaeomoniella chlamydospora</name>
    <name type="common">Phaeoacremonium chlamydosporum</name>
    <dbReference type="NCBI Taxonomy" id="158046"/>
    <lineage>
        <taxon>Eukaryota</taxon>
        <taxon>Fungi</taxon>
        <taxon>Dikarya</taxon>
        <taxon>Ascomycota</taxon>
        <taxon>Pezizomycotina</taxon>
        <taxon>Eurotiomycetes</taxon>
        <taxon>Chaetothyriomycetidae</taxon>
        <taxon>Phaeomoniellales</taxon>
        <taxon>Phaeomoniellaceae</taxon>
        <taxon>Phaeomoniella</taxon>
    </lineage>
</organism>
<proteinExistence type="inferred from homology"/>
<dbReference type="InterPro" id="IPR040079">
    <property type="entry name" value="Glutathione_S-Trfase"/>
</dbReference>
<dbReference type="PROSITE" id="PS50404">
    <property type="entry name" value="GST_NTER"/>
    <property type="match status" value="1"/>
</dbReference>
<protein>
    <submittedName>
        <fullName evidence="4">Putative glutathione s-transferase</fullName>
    </submittedName>
</protein>
<dbReference type="OrthoDB" id="2098326at2759"/>
<dbReference type="InterPro" id="IPR004045">
    <property type="entry name" value="Glutathione_S-Trfase_N"/>
</dbReference>
<dbReference type="Gene3D" id="1.20.1050.10">
    <property type="match status" value="1"/>
</dbReference>
<dbReference type="Proteomes" id="UP000053317">
    <property type="component" value="Unassembled WGS sequence"/>
</dbReference>
<dbReference type="InterPro" id="IPR004046">
    <property type="entry name" value="GST_C"/>
</dbReference>
<dbReference type="SUPFAM" id="SSF47616">
    <property type="entry name" value="GST C-terminal domain-like"/>
    <property type="match status" value="1"/>
</dbReference>
<dbReference type="PANTHER" id="PTHR44051">
    <property type="entry name" value="GLUTATHIONE S-TRANSFERASE-RELATED"/>
    <property type="match status" value="1"/>
</dbReference>
<dbReference type="EMBL" id="LCWF01000010">
    <property type="protein sequence ID" value="KKY28676.1"/>
    <property type="molecule type" value="Genomic_DNA"/>
</dbReference>
<comment type="caution">
    <text evidence="4">The sequence shown here is derived from an EMBL/GenBank/DDBJ whole genome shotgun (WGS) entry which is preliminary data.</text>
</comment>
<sequence length="258" mass="29214">MASESTGPSVGEPKITLHWLDRSRSHRILWLLEELNVPYQLKLWKRGSDFFADPKLKEVHPLGKSPVIEVQSPGSEKPIVIAESAAIVEYIVDYYGQSMVPKRYKDGQENQIGGETEEWLRYRQLMHYAEGSLMTLMMQALVITRISAAPVPFFIKPITNGIASKVNNGYIWPNMKTHYTYLEKLLETSGGDWFCGKQLTGADILLSFPLLAGRGRSGMKPEDYPHVDAYITRLQECDGYKRAVKKIEELEGSFKASI</sequence>
<dbReference type="CDD" id="cd03189">
    <property type="entry name" value="GST_C_GTT1_like"/>
    <property type="match status" value="1"/>
</dbReference>
<dbReference type="PROSITE" id="PS50405">
    <property type="entry name" value="GST_CTER"/>
    <property type="match status" value="1"/>
</dbReference>
<dbReference type="InterPro" id="IPR010987">
    <property type="entry name" value="Glutathione-S-Trfase_C-like"/>
</dbReference>
<evidence type="ECO:0000313" key="4">
    <source>
        <dbReference type="EMBL" id="KKY28676.1"/>
    </source>
</evidence>